<reference evidence="2 3" key="1">
    <citation type="submission" date="2023-05" db="EMBL/GenBank/DDBJ databases">
        <title>Actinoplanes sp. NEAU-A12 genome sequencing.</title>
        <authorList>
            <person name="Wang Z.-S."/>
        </authorList>
    </citation>
    <scope>NUCLEOTIDE SEQUENCE [LARGE SCALE GENOMIC DNA]</scope>
    <source>
        <strain evidence="2 3">NEAU-A12</strain>
    </source>
</reference>
<dbReference type="EMBL" id="JASCTH010000040">
    <property type="protein sequence ID" value="MDI6105081.1"/>
    <property type="molecule type" value="Genomic_DNA"/>
</dbReference>
<evidence type="ECO:0000313" key="3">
    <source>
        <dbReference type="Proteomes" id="UP001241758"/>
    </source>
</evidence>
<name>A0ABT6WZQ5_9ACTN</name>
<evidence type="ECO:0008006" key="4">
    <source>
        <dbReference type="Google" id="ProtNLM"/>
    </source>
</evidence>
<dbReference type="RefSeq" id="WP_282766543.1">
    <property type="nucleotide sequence ID" value="NZ_JASCTH010000040.1"/>
</dbReference>
<keyword evidence="1" id="KW-0812">Transmembrane</keyword>
<feature type="transmembrane region" description="Helical" evidence="1">
    <location>
        <begin position="38"/>
        <end position="54"/>
    </location>
</feature>
<keyword evidence="1" id="KW-0472">Membrane</keyword>
<comment type="caution">
    <text evidence="2">The sequence shown here is derived from an EMBL/GenBank/DDBJ whole genome shotgun (WGS) entry which is preliminary data.</text>
</comment>
<proteinExistence type="predicted"/>
<sequence length="103" mass="10965">MFDFVGNHVWLSVCAPIAVVEACVAPARREVPWLGRRAVVVLVVLYLVSSLMIWSESGRVLSAAQGVFVAVVAAMVWRPSPPPVWGVHPLVLGALVLGAHVAS</sequence>
<feature type="transmembrane region" description="Helical" evidence="1">
    <location>
        <begin position="60"/>
        <end position="77"/>
    </location>
</feature>
<evidence type="ECO:0000256" key="1">
    <source>
        <dbReference type="SAM" id="Phobius"/>
    </source>
</evidence>
<organism evidence="2 3">
    <name type="scientific">Actinoplanes sandaracinus</name>
    <dbReference type="NCBI Taxonomy" id="3045177"/>
    <lineage>
        <taxon>Bacteria</taxon>
        <taxon>Bacillati</taxon>
        <taxon>Actinomycetota</taxon>
        <taxon>Actinomycetes</taxon>
        <taxon>Micromonosporales</taxon>
        <taxon>Micromonosporaceae</taxon>
        <taxon>Actinoplanes</taxon>
    </lineage>
</organism>
<accession>A0ABT6WZQ5</accession>
<feature type="transmembrane region" description="Helical" evidence="1">
    <location>
        <begin position="84"/>
        <end position="102"/>
    </location>
</feature>
<keyword evidence="1" id="KW-1133">Transmembrane helix</keyword>
<protein>
    <recommendedName>
        <fullName evidence="4">Sensor histidine kinase</fullName>
    </recommendedName>
</protein>
<evidence type="ECO:0000313" key="2">
    <source>
        <dbReference type="EMBL" id="MDI6105081.1"/>
    </source>
</evidence>
<gene>
    <name evidence="2" type="ORF">QLQ12_41505</name>
</gene>
<dbReference type="Proteomes" id="UP001241758">
    <property type="component" value="Unassembled WGS sequence"/>
</dbReference>
<keyword evidence="3" id="KW-1185">Reference proteome</keyword>